<dbReference type="AlphaFoldDB" id="A0A9D1AND1"/>
<gene>
    <name evidence="1" type="ORF">IAB89_07955</name>
</gene>
<dbReference type="InterPro" id="IPR011013">
    <property type="entry name" value="Gal_mutarotase_sf_dom"/>
</dbReference>
<comment type="caution">
    <text evidence="1">The sequence shown here is derived from an EMBL/GenBank/DDBJ whole genome shotgun (WGS) entry which is preliminary data.</text>
</comment>
<dbReference type="Proteomes" id="UP000824242">
    <property type="component" value="Unassembled WGS sequence"/>
</dbReference>
<organism evidence="1 2">
    <name type="scientific">Candidatus Caccousia avicola</name>
    <dbReference type="NCBI Taxonomy" id="2840721"/>
    <lineage>
        <taxon>Bacteria</taxon>
        <taxon>Bacillati</taxon>
        <taxon>Bacillota</taxon>
        <taxon>Clostridia</taxon>
        <taxon>Eubacteriales</taxon>
        <taxon>Oscillospiraceae</taxon>
        <taxon>Oscillospiraceae incertae sedis</taxon>
        <taxon>Candidatus Caccousia</taxon>
    </lineage>
</organism>
<protein>
    <submittedName>
        <fullName evidence="1">Aldose 1-epimerase family protein</fullName>
    </submittedName>
</protein>
<dbReference type="GO" id="GO:0016853">
    <property type="term" value="F:isomerase activity"/>
    <property type="evidence" value="ECO:0007669"/>
    <property type="project" value="InterPro"/>
</dbReference>
<dbReference type="GO" id="GO:0005975">
    <property type="term" value="P:carbohydrate metabolic process"/>
    <property type="evidence" value="ECO:0007669"/>
    <property type="project" value="InterPro"/>
</dbReference>
<evidence type="ECO:0000313" key="1">
    <source>
        <dbReference type="EMBL" id="HIR47574.1"/>
    </source>
</evidence>
<dbReference type="InterPro" id="IPR037481">
    <property type="entry name" value="LacX"/>
</dbReference>
<dbReference type="SUPFAM" id="SSF74650">
    <property type="entry name" value="Galactose mutarotase-like"/>
    <property type="match status" value="1"/>
</dbReference>
<dbReference type="Gene3D" id="2.70.98.10">
    <property type="match status" value="1"/>
</dbReference>
<dbReference type="CDD" id="cd09024">
    <property type="entry name" value="Aldose_epim_lacX"/>
    <property type="match status" value="1"/>
</dbReference>
<dbReference type="InterPro" id="IPR008183">
    <property type="entry name" value="Aldose_1/G6P_1-epimerase"/>
</dbReference>
<accession>A0A9D1AND1</accession>
<dbReference type="PANTHER" id="PTHR11122:SF13">
    <property type="entry name" value="GLUCOSE-6-PHOSPHATE 1-EPIMERASE"/>
    <property type="match status" value="1"/>
</dbReference>
<dbReference type="PANTHER" id="PTHR11122">
    <property type="entry name" value="APOSPORY-ASSOCIATED PROTEIN C-RELATED"/>
    <property type="match status" value="1"/>
</dbReference>
<evidence type="ECO:0000313" key="2">
    <source>
        <dbReference type="Proteomes" id="UP000824242"/>
    </source>
</evidence>
<dbReference type="EMBL" id="DVGZ01000084">
    <property type="protein sequence ID" value="HIR47574.1"/>
    <property type="molecule type" value="Genomic_DNA"/>
</dbReference>
<dbReference type="Pfam" id="PF01263">
    <property type="entry name" value="Aldose_epim"/>
    <property type="match status" value="1"/>
</dbReference>
<name>A0A9D1AND1_9FIRM</name>
<proteinExistence type="predicted"/>
<dbReference type="GO" id="GO:0030246">
    <property type="term" value="F:carbohydrate binding"/>
    <property type="evidence" value="ECO:0007669"/>
    <property type="project" value="InterPro"/>
</dbReference>
<reference evidence="1" key="2">
    <citation type="journal article" date="2021" name="PeerJ">
        <title>Extensive microbial diversity within the chicken gut microbiome revealed by metagenomics and culture.</title>
        <authorList>
            <person name="Gilroy R."/>
            <person name="Ravi A."/>
            <person name="Getino M."/>
            <person name="Pursley I."/>
            <person name="Horton D.L."/>
            <person name="Alikhan N.F."/>
            <person name="Baker D."/>
            <person name="Gharbi K."/>
            <person name="Hall N."/>
            <person name="Watson M."/>
            <person name="Adriaenssens E.M."/>
            <person name="Foster-Nyarko E."/>
            <person name="Jarju S."/>
            <person name="Secka A."/>
            <person name="Antonio M."/>
            <person name="Oren A."/>
            <person name="Chaudhuri R.R."/>
            <person name="La Ragione R."/>
            <person name="Hildebrand F."/>
            <person name="Pallen M.J."/>
        </authorList>
    </citation>
    <scope>NUCLEOTIDE SEQUENCE</scope>
    <source>
        <strain evidence="1">ChiSxjej1B13-7958</strain>
    </source>
</reference>
<dbReference type="InterPro" id="IPR014718">
    <property type="entry name" value="GH-type_carb-bd"/>
</dbReference>
<sequence>MKERIVIGTEQCRAEIAWLGAQLESLKDAGGREYIWQRDPQWWGGCAPVLFPMVGALRKGRTVINGRIYEMPQHGVARRREFSLLSHTETEAVFSLRADELTKQQYPFDFELQIVYRAQGASLTTLYRVLNRGSEPMPYAIGGHPAFNVPLDEGERFEDYVLEFEKEETASCPAIDMNESLIDPSRMTERLHAARTIPLTHDLFYGDALVFEGLASHTATVRSEKSGHGVTMEFSSFPMIGVWSARNDGPFVALEPWCGCATRTDENDEFAEKRWMRTLPAGQMEEFSYTVSIF</sequence>
<reference evidence="1" key="1">
    <citation type="submission" date="2020-10" db="EMBL/GenBank/DDBJ databases">
        <authorList>
            <person name="Gilroy R."/>
        </authorList>
    </citation>
    <scope>NUCLEOTIDE SEQUENCE</scope>
    <source>
        <strain evidence="1">ChiSxjej1B13-7958</strain>
    </source>
</reference>